<dbReference type="RefSeq" id="WP_092791738.1">
    <property type="nucleotide sequence ID" value="NZ_FOPC01000007.1"/>
</dbReference>
<dbReference type="EMBL" id="FOPC01000007">
    <property type="protein sequence ID" value="SFG75186.1"/>
    <property type="molecule type" value="Genomic_DNA"/>
</dbReference>
<dbReference type="AlphaFoldDB" id="A0A1I2UK19"/>
<name>A0A1I2UK19_9BACT</name>
<dbReference type="OrthoDB" id="817827at2"/>
<reference evidence="2" key="1">
    <citation type="submission" date="2016-10" db="EMBL/GenBank/DDBJ databases">
        <authorList>
            <person name="Varghese N."/>
            <person name="Submissions S."/>
        </authorList>
    </citation>
    <scope>NUCLEOTIDE SEQUENCE [LARGE SCALE GENOMIC DNA]</scope>
    <source>
        <strain evidence="2">DSM 19315</strain>
    </source>
</reference>
<sequence>MKNFLLFFLFFTGLMACNQNNDVKLDLPLEIINSDTTFLNVGSIQAPFGRYRMTPSRKNLIIHHARKAFWFDMDDNKISKSIDFDTTSIMPEQTLLNVHYDEKDSSLYLFFPARNQIVWLDSDFEIIEEIKLESPKNHAHRYIPYGNVFYLDPDKNSFYIGIMSDESGGGGHGEFLSKSKFIGKFDRKSGEIENLFGGFSDQRISDNVNALSEGIYTVDFYKDDFFLREAIGSNEIQVFAKNSDPITTYEIGTGKTDLNLIPYDGGEIAGQKMSDNFYTLKILNDTLIGSNLINHFNQEHSNQKHEGLLLLEDIKNYKSYSISTSPFQRLVGGDDKNLYLIRNHPTKEDLILVRLEYRLGTN</sequence>
<accession>A0A1I2UK19</accession>
<protein>
    <submittedName>
        <fullName evidence="1">Uncharacterized protein</fullName>
    </submittedName>
</protein>
<evidence type="ECO:0000313" key="1">
    <source>
        <dbReference type="EMBL" id="SFG75186.1"/>
    </source>
</evidence>
<dbReference type="Proteomes" id="UP000199642">
    <property type="component" value="Unassembled WGS sequence"/>
</dbReference>
<dbReference type="STRING" id="435880.SAMN04487988_107188"/>
<dbReference type="PROSITE" id="PS51257">
    <property type="entry name" value="PROKAR_LIPOPROTEIN"/>
    <property type="match status" value="1"/>
</dbReference>
<keyword evidence="2" id="KW-1185">Reference proteome</keyword>
<proteinExistence type="predicted"/>
<evidence type="ECO:0000313" key="2">
    <source>
        <dbReference type="Proteomes" id="UP000199642"/>
    </source>
</evidence>
<gene>
    <name evidence="1" type="ORF">SAMN04487988_107188</name>
</gene>
<organism evidence="1 2">
    <name type="scientific">Algoriphagus hitonicola</name>
    <dbReference type="NCBI Taxonomy" id="435880"/>
    <lineage>
        <taxon>Bacteria</taxon>
        <taxon>Pseudomonadati</taxon>
        <taxon>Bacteroidota</taxon>
        <taxon>Cytophagia</taxon>
        <taxon>Cytophagales</taxon>
        <taxon>Cyclobacteriaceae</taxon>
        <taxon>Algoriphagus</taxon>
    </lineage>
</organism>